<evidence type="ECO:0000313" key="1">
    <source>
        <dbReference type="EMBL" id="RCN31773.1"/>
    </source>
</evidence>
<dbReference type="STRING" id="29170.A0A368FI00"/>
<comment type="caution">
    <text evidence="1">The sequence shown here is derived from an EMBL/GenBank/DDBJ whole genome shotgun (WGS) entry which is preliminary data.</text>
</comment>
<keyword evidence="2" id="KW-1185">Reference proteome</keyword>
<evidence type="ECO:0000313" key="2">
    <source>
        <dbReference type="Proteomes" id="UP000252519"/>
    </source>
</evidence>
<organism evidence="1 2">
    <name type="scientific">Ancylostoma caninum</name>
    <name type="common">Dog hookworm</name>
    <dbReference type="NCBI Taxonomy" id="29170"/>
    <lineage>
        <taxon>Eukaryota</taxon>
        <taxon>Metazoa</taxon>
        <taxon>Ecdysozoa</taxon>
        <taxon>Nematoda</taxon>
        <taxon>Chromadorea</taxon>
        <taxon>Rhabditida</taxon>
        <taxon>Rhabditina</taxon>
        <taxon>Rhabditomorpha</taxon>
        <taxon>Strongyloidea</taxon>
        <taxon>Ancylostomatidae</taxon>
        <taxon>Ancylostomatinae</taxon>
        <taxon>Ancylostoma</taxon>
    </lineage>
</organism>
<dbReference type="EMBL" id="JOJR01001221">
    <property type="protein sequence ID" value="RCN31773.1"/>
    <property type="molecule type" value="Genomic_DNA"/>
</dbReference>
<protein>
    <submittedName>
        <fullName evidence="1">Uncharacterized protein</fullName>
    </submittedName>
</protein>
<reference evidence="1 2" key="1">
    <citation type="submission" date="2014-10" db="EMBL/GenBank/DDBJ databases">
        <title>Draft genome of the hookworm Ancylostoma caninum.</title>
        <authorList>
            <person name="Mitreva M."/>
        </authorList>
    </citation>
    <scope>NUCLEOTIDE SEQUENCE [LARGE SCALE GENOMIC DNA]</scope>
    <source>
        <strain evidence="1 2">Baltimore</strain>
    </source>
</reference>
<dbReference type="Proteomes" id="UP000252519">
    <property type="component" value="Unassembled WGS sequence"/>
</dbReference>
<name>A0A368FI00_ANCCA</name>
<gene>
    <name evidence="1" type="ORF">ANCCAN_22441</name>
</gene>
<dbReference type="AlphaFoldDB" id="A0A368FI00"/>
<proteinExistence type="predicted"/>
<dbReference type="OrthoDB" id="5877292at2759"/>
<sequence length="144" mass="15656">MEAAPVVARALVVAPATYAASAIVAAPPPPVLVAQPQPIVAPDPVPLPVPYPIVKQRDNLQHIHQHDPRTEVHNVATHYSKETGHTSATAMASGDNHALTDMDFHPLGHYAEHGYEVAPLRARLHRKNVASKKHVRKHKSSKKN</sequence>
<accession>A0A368FI00</accession>